<sequence length="1452" mass="163141">MMAKLFPADDFDYSPPVLRLSFRCYAGDLIARRDFPPTDFSLQRDTVGFNSREERDRLGFIPEFTSRRRPASNSDHRADGRRVERGSNYVVGRQPSSSKSLLSDSTSFSDDVAPAFCRMPEDHMKPNPLANYGDDCSKTKKNQSRKDGAELWSNDPLLLLRQLDELRDRISKSSEFLEKPRTKMPAVNERSVYYRRSHEILSKTKERVSVTEPYSSGMTNFPSDGYIHRQLDVVPLSSYHSDEFDLQRRKYKLLPESTPYSITNQGRFGLAQNSRVSSLGIQMFRMKEYNEGGARAAKSKTKEKHPCQAFAGATPFVICSSCFELLKLPQDNTLLVSKKLRRLRCGSCSEVFCVELIGKRLVISSHSPSLAVSKANDKVNQHEQYKAQTSSKSDVSSISEEHGVPCQAILPTDDNNSSPFTSSHVLMEQESIDLTDPENLKGLSVASNRSEHVENPDSTDVSAVADLLIQDSLSFLLSSQKDISETGSKKEHSDEEVRIYNDDKFHQSPEQGEEITGIDLSLNDYSSSSLDHNDIEKHQSQMGTEKTNDPSVLNTTLKDTPQIKMPAKAKRSQVSVNGYLIPDHLVRKAEKKAGSIFPGEYWYDWHAGFWGVMRQPCLGIIPPFIEEFNYPMPENCAGGNTGVILNGRELHRKDLNLLVSRGLPFSAGQPYILDFSGNLFDEISNEHLGNFGKLAPTSCKNSKLTAKQKNNTFHYNVSATRQGRDFPTSSSSPLWRNPLLIMMAKLFPADDFDYSPPVLRLSFRCYAGDLIARRDFPPTDFSLQRDTVGFNSREERDRLGFIPEFTSRRRPASNSDHRADGRRVERGSNYVVGRQPSSSKSLLSDSTSFSDDVAPAFCRMPEDHMKPNPLANYGDDCSKTKKNQSRKDGAELWSNDPLLLLRQLDELRDRISKSSEFLEKPRTKMPAVNERSVYYRRSHEILSKTKERVSVTEPYSSGMTNFPSDGYIHRQLDVVPLSSYHSDEFDLQRRKYKLLPESTPYSITNQGRFGLAQNSRVSSLGIQMFRMKEYNEGGARAAKSKTKEKHPCQAFAGATPFVICSSCFELLKLPQDNTLLVSKKLRRLRCGSCSEVFCVELIGKRLVISSHSPSLAVSKANDKVNQHEQYKAQTSSKSDVSSISEEHGVPCQAILPTDDNNSSPFTSSHVLMEQESIDLTDPENLKGLSVASNRSEHVENPDSTDVSAVADLLIQDSLSFLLSSQKDISETGSKKEHSDEEVRIYNDDKFHQSPEQGEEITGIDLSLNDYSSSSLDHNDIEKHQSQMGTEKTNDPSVLNTTLKDTPQIKMPAKAKRSQVSVNGYLIPDHLVRKAEKKAGSIFPGEYWYDWHAGFWGVMRQPCLGIIPPFIEEFNYPMPENCAGGNTGVILNGRELHRKDLNLLVSRGLPFSAGQPYILDFSGNLFDEISNEHLGNFGKLAPTVEKMRRGFGMRAPK</sequence>
<dbReference type="PANTHER" id="PTHR31105">
    <property type="entry name" value="EXTRA-LARGE G-PROTEIN-LIKE"/>
    <property type="match status" value="1"/>
</dbReference>
<accession>A0A8J5LIJ9</accession>
<feature type="domain" description="Probable zinc-ribbon" evidence="2">
    <location>
        <begin position="1052"/>
        <end position="1096"/>
    </location>
</feature>
<reference evidence="3 4" key="1">
    <citation type="submission" date="2020-08" db="EMBL/GenBank/DDBJ databases">
        <title>Plant Genome Project.</title>
        <authorList>
            <person name="Zhang R.-G."/>
        </authorList>
    </citation>
    <scope>NUCLEOTIDE SEQUENCE [LARGE SCALE GENOMIC DNA]</scope>
    <source>
        <tissue evidence="3">Rhizome</tissue>
    </source>
</reference>
<name>A0A8J5LIJ9_ZINOF</name>
<feature type="region of interest" description="Disordered" evidence="1">
    <location>
        <begin position="60"/>
        <end position="106"/>
    </location>
</feature>
<protein>
    <recommendedName>
        <fullName evidence="2">Probable zinc-ribbon domain-containing protein</fullName>
    </recommendedName>
</protein>
<feature type="compositionally biased region" description="Basic and acidic residues" evidence="1">
    <location>
        <begin position="815"/>
        <end position="826"/>
    </location>
</feature>
<dbReference type="PANTHER" id="PTHR31105:SF42">
    <property type="entry name" value="OS02G0258300 PROTEIN"/>
    <property type="match status" value="1"/>
</dbReference>
<feature type="compositionally biased region" description="Low complexity" evidence="1">
    <location>
        <begin position="96"/>
        <end position="106"/>
    </location>
</feature>
<organism evidence="3 4">
    <name type="scientific">Zingiber officinale</name>
    <name type="common">Ginger</name>
    <name type="synonym">Amomum zingiber</name>
    <dbReference type="NCBI Taxonomy" id="94328"/>
    <lineage>
        <taxon>Eukaryota</taxon>
        <taxon>Viridiplantae</taxon>
        <taxon>Streptophyta</taxon>
        <taxon>Embryophyta</taxon>
        <taxon>Tracheophyta</taxon>
        <taxon>Spermatophyta</taxon>
        <taxon>Magnoliopsida</taxon>
        <taxon>Liliopsida</taxon>
        <taxon>Zingiberales</taxon>
        <taxon>Zingiberaceae</taxon>
        <taxon>Zingiber</taxon>
    </lineage>
</organism>
<feature type="compositionally biased region" description="Basic and acidic residues" evidence="1">
    <location>
        <begin position="74"/>
        <end position="85"/>
    </location>
</feature>
<evidence type="ECO:0000313" key="3">
    <source>
        <dbReference type="EMBL" id="KAG6516797.1"/>
    </source>
</evidence>
<dbReference type="EMBL" id="JACMSC010000007">
    <property type="protein sequence ID" value="KAG6516797.1"/>
    <property type="molecule type" value="Genomic_DNA"/>
</dbReference>
<feature type="domain" description="Probable zinc-ribbon" evidence="2">
    <location>
        <begin position="311"/>
        <end position="355"/>
    </location>
</feature>
<evidence type="ECO:0000256" key="1">
    <source>
        <dbReference type="SAM" id="MobiDB-lite"/>
    </source>
</evidence>
<feature type="region of interest" description="Disordered" evidence="1">
    <location>
        <begin position="801"/>
        <end position="847"/>
    </location>
</feature>
<dbReference type="Pfam" id="PF11331">
    <property type="entry name" value="Zn_ribbon_12"/>
    <property type="match status" value="2"/>
</dbReference>
<dbReference type="Proteomes" id="UP000734854">
    <property type="component" value="Unassembled WGS sequence"/>
</dbReference>
<comment type="caution">
    <text evidence="3">The sequence shown here is derived from an EMBL/GenBank/DDBJ whole genome shotgun (WGS) entry which is preliminary data.</text>
</comment>
<feature type="region of interest" description="Disordered" evidence="1">
    <location>
        <begin position="860"/>
        <end position="883"/>
    </location>
</feature>
<evidence type="ECO:0000313" key="4">
    <source>
        <dbReference type="Proteomes" id="UP000734854"/>
    </source>
</evidence>
<dbReference type="InterPro" id="IPR040244">
    <property type="entry name" value="EDR4-like"/>
</dbReference>
<dbReference type="GO" id="GO:1900150">
    <property type="term" value="P:regulation of defense response to fungus"/>
    <property type="evidence" value="ECO:0007669"/>
    <property type="project" value="InterPro"/>
</dbReference>
<feature type="region of interest" description="Disordered" evidence="1">
    <location>
        <begin position="119"/>
        <end position="142"/>
    </location>
</feature>
<evidence type="ECO:0000259" key="2">
    <source>
        <dbReference type="Pfam" id="PF11331"/>
    </source>
</evidence>
<keyword evidence="4" id="KW-1185">Reference proteome</keyword>
<proteinExistence type="predicted"/>
<gene>
    <name evidence="3" type="ORF">ZIOFF_027277</name>
</gene>
<dbReference type="InterPro" id="IPR021480">
    <property type="entry name" value="Zinc_ribbon_12"/>
</dbReference>
<feature type="compositionally biased region" description="Low complexity" evidence="1">
    <location>
        <begin position="837"/>
        <end position="847"/>
    </location>
</feature>